<evidence type="ECO:0000313" key="2">
    <source>
        <dbReference type="Proteomes" id="UP001295420"/>
    </source>
</evidence>
<name>A0AAU9PYM6_9VIBR</name>
<proteinExistence type="predicted"/>
<dbReference type="Proteomes" id="UP001295420">
    <property type="component" value="Unassembled WGS sequence"/>
</dbReference>
<dbReference type="EMBL" id="CAKMTQ010000001">
    <property type="protein sequence ID" value="CAH1521270.1"/>
    <property type="molecule type" value="Genomic_DNA"/>
</dbReference>
<evidence type="ECO:0000313" key="1">
    <source>
        <dbReference type="EMBL" id="CAH1521270.1"/>
    </source>
</evidence>
<dbReference type="RefSeq" id="WP_409929970.1">
    <property type="nucleotide sequence ID" value="NZ_CAKMTQ010000001.1"/>
</dbReference>
<comment type="caution">
    <text evidence="1">The sequence shown here is derived from an EMBL/GenBank/DDBJ whole genome shotgun (WGS) entry which is preliminary data.</text>
</comment>
<sequence>MAVSSEFILAPRINQQEVRKEMEKVEAETRRAAQQAADDFEYWFGQGFERGADKGADKVKSKLTKLQGFMMLTGANLASEAIMAAGSAAKDIATKAFQGAEEYAQLAKERLNEMSDISDTADALGIDRGRYAALSAVGISARLDQSDIRGILSGFVGALENPEMTEYKRAAETNGIENAFLDFIGTMSQLEPEKAAQYMNQIFGDEDALLASRFMEPFREIMSKNGELSFQNIIDTMNGEQVRTEAMGNALDEGEDSANILARGDSKAFQKRIIDGVDQNQAQSIVDVEASEARRIQAHLDVLDLKVKGKILADTAEIKAIETEDAIIKGAISFADESASRWKELFEAGNQPVSAESMSDFIGKLIEWGTYSPLESATGESLIDKVLNYAEKEGASINSLMVEIAEKESANNKSRTDVGPLK</sequence>
<organism evidence="1 2">
    <name type="scientific">Vibrio owensii</name>
    <dbReference type="NCBI Taxonomy" id="696485"/>
    <lineage>
        <taxon>Bacteria</taxon>
        <taxon>Pseudomonadati</taxon>
        <taxon>Pseudomonadota</taxon>
        <taxon>Gammaproteobacteria</taxon>
        <taxon>Vibrionales</taxon>
        <taxon>Vibrionaceae</taxon>
        <taxon>Vibrio</taxon>
    </lineage>
</organism>
<accession>A0AAU9PYM6</accession>
<reference evidence="1" key="1">
    <citation type="submission" date="2022-01" db="EMBL/GenBank/DDBJ databases">
        <authorList>
            <person name="Lagorce A."/>
        </authorList>
    </citation>
    <scope>NUCLEOTIDE SEQUENCE</scope>
    <source>
        <strain evidence="1">Th15_F1_D04</strain>
    </source>
</reference>
<gene>
    <name evidence="1" type="ORF">THF1D04_10736</name>
</gene>
<dbReference type="AlphaFoldDB" id="A0AAU9PYM6"/>
<protein>
    <submittedName>
        <fullName evidence="1">Uncharacterized protein</fullName>
    </submittedName>
</protein>